<evidence type="ECO:0000313" key="3">
    <source>
        <dbReference type="Proteomes" id="UP001459277"/>
    </source>
</evidence>
<sequence>MCSTNTQSTIYKRLLRSRGPNSLDGLPDFHFETIPDGLPLSDADVSQDIPSLSVSISKNGLLPLCNLISKLNDTSSWDRPPVTSIISDGYMSFTLDAAEKFGIPNVLFWTPSSCGFLGYMHYRHLVERCLTPLKDASYLTNGYLETVIDWIPGLKNICLKDLPSFIRTTDENDISLTYLIRQTKIAPRASAIILNTSDTFEQDALDALSSMFPCLGYCDHIKELALGSVLRVTALWDSGSFGFGLLRCGSQT</sequence>
<gene>
    <name evidence="2" type="ORF">SO802_029285</name>
</gene>
<dbReference type="SUPFAM" id="SSF53756">
    <property type="entry name" value="UDP-Glycosyltransferase/glycogen phosphorylase"/>
    <property type="match status" value="1"/>
</dbReference>
<proteinExistence type="inferred from homology"/>
<evidence type="ECO:0000313" key="2">
    <source>
        <dbReference type="EMBL" id="KAK9989046.1"/>
    </source>
</evidence>
<dbReference type="GO" id="GO:0080044">
    <property type="term" value="F:quercetin 7-O-glucosyltransferase activity"/>
    <property type="evidence" value="ECO:0007669"/>
    <property type="project" value="TreeGrafter"/>
</dbReference>
<dbReference type="AlphaFoldDB" id="A0AAW2BT82"/>
<reference evidence="2 3" key="1">
    <citation type="submission" date="2024-01" db="EMBL/GenBank/DDBJ databases">
        <title>A telomere-to-telomere, gap-free genome of sweet tea (Lithocarpus litseifolius).</title>
        <authorList>
            <person name="Zhou J."/>
        </authorList>
    </citation>
    <scope>NUCLEOTIDE SEQUENCE [LARGE SCALE GENOMIC DNA]</scope>
    <source>
        <strain evidence="2">Zhou-2022a</strain>
        <tissue evidence="2">Leaf</tissue>
    </source>
</reference>
<comment type="caution">
    <text evidence="2">The sequence shown here is derived from an EMBL/GenBank/DDBJ whole genome shotgun (WGS) entry which is preliminary data.</text>
</comment>
<dbReference type="PANTHER" id="PTHR11926:SF1498">
    <property type="entry name" value="GLYCOSYLTRANSFERASE"/>
    <property type="match status" value="1"/>
</dbReference>
<protein>
    <submittedName>
        <fullName evidence="2">Uncharacterized protein</fullName>
    </submittedName>
</protein>
<dbReference type="EMBL" id="JAZDWU010000010">
    <property type="protein sequence ID" value="KAK9989046.1"/>
    <property type="molecule type" value="Genomic_DNA"/>
</dbReference>
<accession>A0AAW2BT82</accession>
<comment type="similarity">
    <text evidence="1">Belongs to the UDP-glycosyltransferase family.</text>
</comment>
<dbReference type="Proteomes" id="UP001459277">
    <property type="component" value="Unassembled WGS sequence"/>
</dbReference>
<dbReference type="GO" id="GO:0080043">
    <property type="term" value="F:quercetin 3-O-glucosyltransferase activity"/>
    <property type="evidence" value="ECO:0007669"/>
    <property type="project" value="TreeGrafter"/>
</dbReference>
<dbReference type="PANTHER" id="PTHR11926">
    <property type="entry name" value="GLUCOSYL/GLUCURONOSYL TRANSFERASES"/>
    <property type="match status" value="1"/>
</dbReference>
<organism evidence="2 3">
    <name type="scientific">Lithocarpus litseifolius</name>
    <dbReference type="NCBI Taxonomy" id="425828"/>
    <lineage>
        <taxon>Eukaryota</taxon>
        <taxon>Viridiplantae</taxon>
        <taxon>Streptophyta</taxon>
        <taxon>Embryophyta</taxon>
        <taxon>Tracheophyta</taxon>
        <taxon>Spermatophyta</taxon>
        <taxon>Magnoliopsida</taxon>
        <taxon>eudicotyledons</taxon>
        <taxon>Gunneridae</taxon>
        <taxon>Pentapetalae</taxon>
        <taxon>rosids</taxon>
        <taxon>fabids</taxon>
        <taxon>Fagales</taxon>
        <taxon>Fagaceae</taxon>
        <taxon>Lithocarpus</taxon>
    </lineage>
</organism>
<evidence type="ECO:0000256" key="1">
    <source>
        <dbReference type="ARBA" id="ARBA00009995"/>
    </source>
</evidence>
<keyword evidence="3" id="KW-1185">Reference proteome</keyword>
<dbReference type="Gene3D" id="3.40.50.2000">
    <property type="entry name" value="Glycogen Phosphorylase B"/>
    <property type="match status" value="1"/>
</dbReference>
<name>A0AAW2BT82_9ROSI</name>